<dbReference type="Pfam" id="PF04500">
    <property type="entry name" value="FLYWCH"/>
    <property type="match status" value="2"/>
</dbReference>
<name>A0A2H1VRH9_SPOFR</name>
<evidence type="ECO:0000256" key="3">
    <source>
        <dbReference type="ARBA" id="ARBA00022833"/>
    </source>
</evidence>
<sequence length="190" mass="21990">MLLQPEGYKFITTIQGIRLLMIRNHTFSLSSRSKTLYYCSKKVRKHCKCSVRLTEDGAVFVRGEHTHGPPLYRQLPGDVSDYKFIQTIHGKTLLMVNGYTYTENNRAKNTYYCSRKYKSCKSSIKFDDNGKITSVRLDHNHCPPIYKPTHNGLYFKCSTDQNPSMYTDIPVHSIFGRRETSGQPIHKRLS</sequence>
<keyword evidence="1" id="KW-0479">Metal-binding</keyword>
<evidence type="ECO:0000256" key="2">
    <source>
        <dbReference type="ARBA" id="ARBA00022771"/>
    </source>
</evidence>
<dbReference type="EMBL" id="ODYU01003713">
    <property type="protein sequence ID" value="SOQ42834.1"/>
    <property type="molecule type" value="Genomic_DNA"/>
</dbReference>
<gene>
    <name evidence="5" type="ORF">SFRICE_011212</name>
</gene>
<proteinExistence type="predicted"/>
<feature type="domain" description="FLYWCH-type" evidence="4">
    <location>
        <begin position="10"/>
        <end position="67"/>
    </location>
</feature>
<dbReference type="Gene3D" id="2.20.25.240">
    <property type="match status" value="2"/>
</dbReference>
<keyword evidence="2" id="KW-0863">Zinc-finger</keyword>
<dbReference type="AlphaFoldDB" id="A0A2H1VRH9"/>
<protein>
    <submittedName>
        <fullName evidence="5">SFRICE_011212</fullName>
    </submittedName>
</protein>
<evidence type="ECO:0000259" key="4">
    <source>
        <dbReference type="Pfam" id="PF04500"/>
    </source>
</evidence>
<reference evidence="5" key="1">
    <citation type="submission" date="2016-07" db="EMBL/GenBank/DDBJ databases">
        <authorList>
            <person name="Bretaudeau A."/>
        </authorList>
    </citation>
    <scope>NUCLEOTIDE SEQUENCE</scope>
    <source>
        <strain evidence="5">Rice</strain>
        <tissue evidence="5">Whole body</tissue>
    </source>
</reference>
<evidence type="ECO:0000313" key="5">
    <source>
        <dbReference type="EMBL" id="SOQ42834.1"/>
    </source>
</evidence>
<dbReference type="GO" id="GO:0008270">
    <property type="term" value="F:zinc ion binding"/>
    <property type="evidence" value="ECO:0007669"/>
    <property type="project" value="UniProtKB-KW"/>
</dbReference>
<accession>A0A2H1VRH9</accession>
<dbReference type="InterPro" id="IPR007588">
    <property type="entry name" value="Znf_FLYWCH"/>
</dbReference>
<feature type="domain" description="FLYWCH-type" evidence="4">
    <location>
        <begin position="84"/>
        <end position="141"/>
    </location>
</feature>
<keyword evidence="3" id="KW-0862">Zinc</keyword>
<organism evidence="5">
    <name type="scientific">Spodoptera frugiperda</name>
    <name type="common">Fall armyworm</name>
    <dbReference type="NCBI Taxonomy" id="7108"/>
    <lineage>
        <taxon>Eukaryota</taxon>
        <taxon>Metazoa</taxon>
        <taxon>Ecdysozoa</taxon>
        <taxon>Arthropoda</taxon>
        <taxon>Hexapoda</taxon>
        <taxon>Insecta</taxon>
        <taxon>Pterygota</taxon>
        <taxon>Neoptera</taxon>
        <taxon>Endopterygota</taxon>
        <taxon>Lepidoptera</taxon>
        <taxon>Glossata</taxon>
        <taxon>Ditrysia</taxon>
        <taxon>Noctuoidea</taxon>
        <taxon>Noctuidae</taxon>
        <taxon>Amphipyrinae</taxon>
        <taxon>Spodoptera</taxon>
    </lineage>
</organism>
<evidence type="ECO:0000256" key="1">
    <source>
        <dbReference type="ARBA" id="ARBA00022723"/>
    </source>
</evidence>